<reference evidence="2" key="1">
    <citation type="submission" date="2021-02" db="EMBL/GenBank/DDBJ databases">
        <authorList>
            <person name="Nowell W R."/>
        </authorList>
    </citation>
    <scope>NUCLEOTIDE SEQUENCE</scope>
</reference>
<proteinExistence type="predicted"/>
<dbReference type="InterPro" id="IPR049240">
    <property type="entry name" value="DUF6875"/>
</dbReference>
<organism evidence="2 3">
    <name type="scientific">Adineta ricciae</name>
    <name type="common">Rotifer</name>
    <dbReference type="NCBI Taxonomy" id="249248"/>
    <lineage>
        <taxon>Eukaryota</taxon>
        <taxon>Metazoa</taxon>
        <taxon>Spiralia</taxon>
        <taxon>Gnathifera</taxon>
        <taxon>Rotifera</taxon>
        <taxon>Eurotatoria</taxon>
        <taxon>Bdelloidea</taxon>
        <taxon>Adinetida</taxon>
        <taxon>Adinetidae</taxon>
        <taxon>Adineta</taxon>
    </lineage>
</organism>
<evidence type="ECO:0000313" key="2">
    <source>
        <dbReference type="EMBL" id="CAF1467763.1"/>
    </source>
</evidence>
<comment type="caution">
    <text evidence="2">The sequence shown here is derived from an EMBL/GenBank/DDBJ whole genome shotgun (WGS) entry which is preliminary data.</text>
</comment>
<evidence type="ECO:0000313" key="3">
    <source>
        <dbReference type="Proteomes" id="UP000663828"/>
    </source>
</evidence>
<feature type="domain" description="DUF6875" evidence="1">
    <location>
        <begin position="85"/>
        <end position="254"/>
    </location>
</feature>
<dbReference type="AlphaFoldDB" id="A0A815QTV0"/>
<protein>
    <recommendedName>
        <fullName evidence="1">DUF6875 domain-containing protein</fullName>
    </recommendedName>
</protein>
<sequence>MLIFVVIVGIVLFITSSVWYRMSISSKHCHSYLNIKQFSELAASVGSQCKNNEDDEENRVVKDMFMNCPFYRSNHIQSDFDYVQLYQYIHDFCCNKSLYTNRPGPVCPFLPVAFKKDCIYFFDDIYSTNKQQLIQTVRRCRHDFLSILKPIEYENRSLVIYKCLIILVRSTSISHRLIDQVQIELKPEFVLKYGLMLGEFHSSSNSPAIKNKDFYPLRTQVPLLVIRYLVANDILFLNQKDRYSEDLRLKFIKTYFDLKKNGLLHSTKDHHLSMANEIFNELNNKNKK</sequence>
<dbReference type="EMBL" id="CAJNOR010004010">
    <property type="protein sequence ID" value="CAF1467763.1"/>
    <property type="molecule type" value="Genomic_DNA"/>
</dbReference>
<gene>
    <name evidence="2" type="ORF">XAT740_LOCUS37796</name>
</gene>
<keyword evidence="3" id="KW-1185">Reference proteome</keyword>
<evidence type="ECO:0000259" key="1">
    <source>
        <dbReference type="Pfam" id="PF21780"/>
    </source>
</evidence>
<dbReference type="Proteomes" id="UP000663828">
    <property type="component" value="Unassembled WGS sequence"/>
</dbReference>
<accession>A0A815QTV0</accession>
<dbReference type="Pfam" id="PF21780">
    <property type="entry name" value="DUF6875"/>
    <property type="match status" value="1"/>
</dbReference>
<name>A0A815QTV0_ADIRI</name>